<dbReference type="GO" id="GO:0016887">
    <property type="term" value="F:ATP hydrolysis activity"/>
    <property type="evidence" value="ECO:0007669"/>
    <property type="project" value="InterPro"/>
</dbReference>
<dbReference type="Proteomes" id="UP000198651">
    <property type="component" value="Chromosome I"/>
</dbReference>
<dbReference type="PATRIC" id="fig|1561003.3.peg.655"/>
<dbReference type="PANTHER" id="PTHR24220">
    <property type="entry name" value="IMPORT ATP-BINDING PROTEIN"/>
    <property type="match status" value="1"/>
</dbReference>
<dbReference type="RefSeq" id="WP_092342912.1">
    <property type="nucleotide sequence ID" value="NZ_FLSL01000085.1"/>
</dbReference>
<keyword evidence="3" id="KW-1003">Cell membrane</keyword>
<organism evidence="7 8">
    <name type="scientific">Candidatus Ichthyocystis hellenicum</name>
    <dbReference type="NCBI Taxonomy" id="1561003"/>
    <lineage>
        <taxon>Bacteria</taxon>
        <taxon>Pseudomonadati</taxon>
        <taxon>Pseudomonadota</taxon>
        <taxon>Betaproteobacteria</taxon>
        <taxon>Burkholderiales</taxon>
        <taxon>Candidatus Ichthyocystis</taxon>
    </lineage>
</organism>
<dbReference type="SUPFAM" id="SSF52540">
    <property type="entry name" value="P-loop containing nucleoside triphosphate hydrolases"/>
    <property type="match status" value="1"/>
</dbReference>
<evidence type="ECO:0000256" key="1">
    <source>
        <dbReference type="ARBA" id="ARBA00005417"/>
    </source>
</evidence>
<dbReference type="InterPro" id="IPR003593">
    <property type="entry name" value="AAA+_ATPase"/>
</dbReference>
<evidence type="ECO:0000256" key="3">
    <source>
        <dbReference type="ARBA" id="ARBA00022475"/>
    </source>
</evidence>
<sequence>MAAISMDSITKYYRTNLSQVLVFKEVTIKVDTGEQLAILGDSGSGKSTLLQLMGGLLCPSSGIIKWSEENIWELSQHQRTKRRNSHIGFVYQSHNLLDEFTALENVALPLMIRGEKISVAKEQAKMWLQKVGLEHRYNHSPQQLSGGERQRTGIARALCGLPNCILADEPTGNLDHKTALNIFTLLQELSHKHNIALVLVTHNLELAKKMPTNYTLTQGYLKRDE</sequence>
<accession>A0A0S4M3B0</accession>
<evidence type="ECO:0000313" key="7">
    <source>
        <dbReference type="EMBL" id="CUT17487.1"/>
    </source>
</evidence>
<comment type="similarity">
    <text evidence="1">Belongs to the ABC transporter superfamily.</text>
</comment>
<evidence type="ECO:0000256" key="4">
    <source>
        <dbReference type="ARBA" id="ARBA00022741"/>
    </source>
</evidence>
<dbReference type="Gene3D" id="3.40.50.300">
    <property type="entry name" value="P-loop containing nucleotide triphosphate hydrolases"/>
    <property type="match status" value="1"/>
</dbReference>
<dbReference type="GO" id="GO:0022857">
    <property type="term" value="F:transmembrane transporter activity"/>
    <property type="evidence" value="ECO:0007669"/>
    <property type="project" value="TreeGrafter"/>
</dbReference>
<keyword evidence="3" id="KW-0472">Membrane</keyword>
<dbReference type="GO" id="GO:0005524">
    <property type="term" value="F:ATP binding"/>
    <property type="evidence" value="ECO:0007669"/>
    <property type="project" value="UniProtKB-KW"/>
</dbReference>
<dbReference type="OrthoDB" id="9801477at2"/>
<dbReference type="AlphaFoldDB" id="A0A0S4M3B0"/>
<dbReference type="InterPro" id="IPR003439">
    <property type="entry name" value="ABC_transporter-like_ATP-bd"/>
</dbReference>
<feature type="domain" description="ABC transporter" evidence="6">
    <location>
        <begin position="4"/>
        <end position="225"/>
    </location>
</feature>
<keyword evidence="2" id="KW-0813">Transport</keyword>
<dbReference type="GO" id="GO:0005886">
    <property type="term" value="C:plasma membrane"/>
    <property type="evidence" value="ECO:0007669"/>
    <property type="project" value="TreeGrafter"/>
</dbReference>
<gene>
    <name evidence="7" type="primary">lolD</name>
    <name evidence="7" type="ORF">Ark11_0651</name>
</gene>
<dbReference type="InterPro" id="IPR027417">
    <property type="entry name" value="P-loop_NTPase"/>
</dbReference>
<keyword evidence="8" id="KW-1185">Reference proteome</keyword>
<name>A0A0S4M3B0_9BURK</name>
<dbReference type="InterPro" id="IPR015854">
    <property type="entry name" value="ABC_transpr_LolD-like"/>
</dbReference>
<evidence type="ECO:0000256" key="2">
    <source>
        <dbReference type="ARBA" id="ARBA00022448"/>
    </source>
</evidence>
<dbReference type="InterPro" id="IPR017911">
    <property type="entry name" value="MacB-like_ATP-bd"/>
</dbReference>
<dbReference type="CDD" id="cd03255">
    <property type="entry name" value="ABC_MJ0796_LolCDE_FtsE"/>
    <property type="match status" value="1"/>
</dbReference>
<evidence type="ECO:0000256" key="5">
    <source>
        <dbReference type="ARBA" id="ARBA00022840"/>
    </source>
</evidence>
<keyword evidence="7" id="KW-0449">Lipoprotein</keyword>
<dbReference type="GO" id="GO:0089705">
    <property type="term" value="P:protein localization to outer membrane"/>
    <property type="evidence" value="ECO:0007669"/>
    <property type="project" value="TreeGrafter"/>
</dbReference>
<evidence type="ECO:0000313" key="8">
    <source>
        <dbReference type="Proteomes" id="UP000198651"/>
    </source>
</evidence>
<dbReference type="Pfam" id="PF00005">
    <property type="entry name" value="ABC_tran"/>
    <property type="match status" value="1"/>
</dbReference>
<dbReference type="STRING" id="1561003.Ark11_0651"/>
<dbReference type="GO" id="GO:0044874">
    <property type="term" value="P:lipoprotein localization to outer membrane"/>
    <property type="evidence" value="ECO:0007669"/>
    <property type="project" value="TreeGrafter"/>
</dbReference>
<evidence type="ECO:0000259" key="6">
    <source>
        <dbReference type="PROSITE" id="PS50893"/>
    </source>
</evidence>
<protein>
    <submittedName>
        <fullName evidence="7">Lipoprotein releasing system, ABC transporter</fullName>
    </submittedName>
</protein>
<keyword evidence="4" id="KW-0547">Nucleotide-binding</keyword>
<dbReference type="SMART" id="SM00382">
    <property type="entry name" value="AAA"/>
    <property type="match status" value="1"/>
</dbReference>
<dbReference type="PANTHER" id="PTHR24220:SF689">
    <property type="entry name" value="LIPOPROTEIN-RELEASING SYSTEM ATP-BINDING PROTEIN LOLD"/>
    <property type="match status" value="1"/>
</dbReference>
<reference evidence="8" key="1">
    <citation type="submission" date="2015-11" db="EMBL/GenBank/DDBJ databases">
        <authorList>
            <person name="Seth-Smith H.M.B."/>
        </authorList>
    </citation>
    <scope>NUCLEOTIDE SEQUENCE [LARGE SCALE GENOMIC DNA]</scope>
    <source>
        <strain evidence="8">2013Ark11</strain>
    </source>
</reference>
<keyword evidence="5" id="KW-0067">ATP-binding</keyword>
<dbReference type="PROSITE" id="PS50893">
    <property type="entry name" value="ABC_TRANSPORTER_2"/>
    <property type="match status" value="1"/>
</dbReference>
<proteinExistence type="inferred from homology"/>
<dbReference type="EMBL" id="LN906597">
    <property type="protein sequence ID" value="CUT17487.1"/>
    <property type="molecule type" value="Genomic_DNA"/>
</dbReference>